<dbReference type="PANTHER" id="PTHR46663:SF3">
    <property type="entry name" value="SLL0267 PROTEIN"/>
    <property type="match status" value="1"/>
</dbReference>
<keyword evidence="7" id="KW-1185">Reference proteome</keyword>
<protein>
    <recommendedName>
        <fullName evidence="8">Diguanylate cyclase</fullName>
    </recommendedName>
</protein>
<comment type="caution">
    <text evidence="2">Lacks conserved residue(s) required for the propagation of feature annotation.</text>
</comment>
<dbReference type="PROSITE" id="PS50112">
    <property type="entry name" value="PAS"/>
    <property type="match status" value="1"/>
</dbReference>
<dbReference type="SUPFAM" id="SSF55785">
    <property type="entry name" value="PYP-like sensor domain (PAS domain)"/>
    <property type="match status" value="1"/>
</dbReference>
<dbReference type="Proteomes" id="UP000340077">
    <property type="component" value="Unassembled WGS sequence"/>
</dbReference>
<evidence type="ECO:0008006" key="8">
    <source>
        <dbReference type="Google" id="ProtNLM"/>
    </source>
</evidence>
<dbReference type="SMART" id="SM00448">
    <property type="entry name" value="REC"/>
    <property type="match status" value="1"/>
</dbReference>
<name>A0A5M3PTZ7_9GAMM</name>
<dbReference type="PROSITE" id="PS50110">
    <property type="entry name" value="RESPONSE_REGULATORY"/>
    <property type="match status" value="1"/>
</dbReference>
<gene>
    <name evidence="6" type="ORF">MS5N3_37120</name>
</gene>
<dbReference type="Pfam" id="PF00990">
    <property type="entry name" value="GGDEF"/>
    <property type="match status" value="1"/>
</dbReference>
<organism evidence="6 7">
    <name type="scientific">Marinobacter salsuginis</name>
    <dbReference type="NCBI Taxonomy" id="418719"/>
    <lineage>
        <taxon>Bacteria</taxon>
        <taxon>Pseudomonadati</taxon>
        <taxon>Pseudomonadota</taxon>
        <taxon>Gammaproteobacteria</taxon>
        <taxon>Pseudomonadales</taxon>
        <taxon>Marinobacteraceae</taxon>
        <taxon>Marinobacter</taxon>
    </lineage>
</organism>
<dbReference type="AlphaFoldDB" id="A0A5M3PTZ7"/>
<comment type="cofactor">
    <cofactor evidence="1">
        <name>Mg(2+)</name>
        <dbReference type="ChEBI" id="CHEBI:18420"/>
    </cofactor>
</comment>
<dbReference type="Gene3D" id="3.40.50.2300">
    <property type="match status" value="1"/>
</dbReference>
<dbReference type="Gene3D" id="3.30.450.20">
    <property type="entry name" value="PAS domain"/>
    <property type="match status" value="1"/>
</dbReference>
<dbReference type="InterPro" id="IPR052163">
    <property type="entry name" value="DGC-Regulatory_Protein"/>
</dbReference>
<sequence>MQFVPKYSGEPVSLDRTVASTNQGETHRRKARLLIADDEPRLLMSLCSILQHRGFEVDAAKDGHTACRQAESFVYDLIILNLRMPGKSGFEVMSWLRDKGLNPSIIIISGFSDFHTVRRAFRLGASDFLRKPYDVDELIQSVNSQLQPEPSLIPSDQKLEQLFQLAFDQLPDPIFALDKRMRMSFLNHRAEQLLGSHRADLVGRPFTYLVHDDDLPKASRLFDDTKTLGSARQELKLRFRGVGKGYKECEINIVFPFERSEIAQSTELAHVPTSARVFGSIRDVTERKQTLALMEFRASHDALTGLPNRTLFLDRLALAVSQAARSEQQLAVLFIDLNDFKHVNDTFGHNVGDELLRNVAARLKMSLREGDTLSRYGGDEFTVLLPSIEGPQDASVVADKLLQSLSTPMKLENDSVRILVKVCIGIALYPEDGADTKELLNSADKAMYRIKEHRLSTYSFFNRKHK</sequence>
<dbReference type="NCBIfam" id="TIGR00254">
    <property type="entry name" value="GGDEF"/>
    <property type="match status" value="1"/>
</dbReference>
<evidence type="ECO:0000313" key="7">
    <source>
        <dbReference type="Proteomes" id="UP000340077"/>
    </source>
</evidence>
<dbReference type="InterPro" id="IPR035965">
    <property type="entry name" value="PAS-like_dom_sf"/>
</dbReference>
<dbReference type="InterPro" id="IPR000014">
    <property type="entry name" value="PAS"/>
</dbReference>
<dbReference type="FunFam" id="3.30.70.270:FF:000001">
    <property type="entry name" value="Diguanylate cyclase domain protein"/>
    <property type="match status" value="1"/>
</dbReference>
<dbReference type="Gene3D" id="3.30.70.270">
    <property type="match status" value="1"/>
</dbReference>
<dbReference type="EMBL" id="BGZH01000006">
    <property type="protein sequence ID" value="GBO86261.1"/>
    <property type="molecule type" value="Genomic_DNA"/>
</dbReference>
<dbReference type="SUPFAM" id="SSF55073">
    <property type="entry name" value="Nucleotide cyclase"/>
    <property type="match status" value="1"/>
</dbReference>
<feature type="domain" description="PAS" evidence="4">
    <location>
        <begin position="159"/>
        <end position="229"/>
    </location>
</feature>
<dbReference type="InterPro" id="IPR029787">
    <property type="entry name" value="Nucleotide_cyclase"/>
</dbReference>
<dbReference type="InterPro" id="IPR013767">
    <property type="entry name" value="PAS_fold"/>
</dbReference>
<dbReference type="InterPro" id="IPR000160">
    <property type="entry name" value="GGDEF_dom"/>
</dbReference>
<feature type="domain" description="GGDEF" evidence="5">
    <location>
        <begin position="328"/>
        <end position="463"/>
    </location>
</feature>
<dbReference type="SMART" id="SM00267">
    <property type="entry name" value="GGDEF"/>
    <property type="match status" value="1"/>
</dbReference>
<dbReference type="InterPro" id="IPR011006">
    <property type="entry name" value="CheY-like_superfamily"/>
</dbReference>
<reference evidence="6 7" key="1">
    <citation type="journal article" date="2019" name="J. Gen. Appl. Microbiol.">
        <title>Aerobic degradation of cis-dichloroethene by the marine bacterium Marinobacter salsuginis strain 5N-3.</title>
        <authorList>
            <person name="Inoue Y."/>
            <person name="Fukunaga Y."/>
            <person name="Katsumata H."/>
            <person name="Ohji S."/>
            <person name="Hosoyama A."/>
            <person name="Mori K."/>
            <person name="Ando K."/>
        </authorList>
    </citation>
    <scope>NUCLEOTIDE SEQUENCE [LARGE SCALE GENOMIC DNA]</scope>
    <source>
        <strain evidence="6 7">5N-3</strain>
    </source>
</reference>
<dbReference type="SUPFAM" id="SSF52172">
    <property type="entry name" value="CheY-like"/>
    <property type="match status" value="1"/>
</dbReference>
<dbReference type="GO" id="GO:0000160">
    <property type="term" value="P:phosphorelay signal transduction system"/>
    <property type="evidence" value="ECO:0007669"/>
    <property type="project" value="InterPro"/>
</dbReference>
<dbReference type="InterPro" id="IPR043128">
    <property type="entry name" value="Rev_trsase/Diguanyl_cyclase"/>
</dbReference>
<dbReference type="NCBIfam" id="TIGR00229">
    <property type="entry name" value="sensory_box"/>
    <property type="match status" value="1"/>
</dbReference>
<evidence type="ECO:0000313" key="6">
    <source>
        <dbReference type="EMBL" id="GBO86261.1"/>
    </source>
</evidence>
<dbReference type="GO" id="GO:0006355">
    <property type="term" value="P:regulation of DNA-templated transcription"/>
    <property type="evidence" value="ECO:0007669"/>
    <property type="project" value="InterPro"/>
</dbReference>
<evidence type="ECO:0000259" key="5">
    <source>
        <dbReference type="PROSITE" id="PS50887"/>
    </source>
</evidence>
<dbReference type="CDD" id="cd01949">
    <property type="entry name" value="GGDEF"/>
    <property type="match status" value="1"/>
</dbReference>
<evidence type="ECO:0000256" key="1">
    <source>
        <dbReference type="ARBA" id="ARBA00001946"/>
    </source>
</evidence>
<dbReference type="CDD" id="cd17536">
    <property type="entry name" value="REC_YesN-like"/>
    <property type="match status" value="1"/>
</dbReference>
<evidence type="ECO:0000256" key="2">
    <source>
        <dbReference type="PROSITE-ProRule" id="PRU00169"/>
    </source>
</evidence>
<dbReference type="PANTHER" id="PTHR46663">
    <property type="entry name" value="DIGUANYLATE CYCLASE DGCT-RELATED"/>
    <property type="match status" value="1"/>
</dbReference>
<dbReference type="PROSITE" id="PS50887">
    <property type="entry name" value="GGDEF"/>
    <property type="match status" value="1"/>
</dbReference>
<proteinExistence type="predicted"/>
<dbReference type="SMART" id="SM00091">
    <property type="entry name" value="PAS"/>
    <property type="match status" value="1"/>
</dbReference>
<feature type="domain" description="Response regulatory" evidence="3">
    <location>
        <begin position="32"/>
        <end position="146"/>
    </location>
</feature>
<evidence type="ECO:0000259" key="3">
    <source>
        <dbReference type="PROSITE" id="PS50110"/>
    </source>
</evidence>
<comment type="caution">
    <text evidence="6">The sequence shown here is derived from an EMBL/GenBank/DDBJ whole genome shotgun (WGS) entry which is preliminary data.</text>
</comment>
<accession>A0A5M3PTZ7</accession>
<evidence type="ECO:0000259" key="4">
    <source>
        <dbReference type="PROSITE" id="PS50112"/>
    </source>
</evidence>
<dbReference type="Pfam" id="PF00989">
    <property type="entry name" value="PAS"/>
    <property type="match status" value="1"/>
</dbReference>
<dbReference type="Pfam" id="PF00072">
    <property type="entry name" value="Response_reg"/>
    <property type="match status" value="1"/>
</dbReference>
<dbReference type="GO" id="GO:0003824">
    <property type="term" value="F:catalytic activity"/>
    <property type="evidence" value="ECO:0007669"/>
    <property type="project" value="UniProtKB-ARBA"/>
</dbReference>
<dbReference type="InterPro" id="IPR001789">
    <property type="entry name" value="Sig_transdc_resp-reg_receiver"/>
</dbReference>
<dbReference type="CDD" id="cd00130">
    <property type="entry name" value="PAS"/>
    <property type="match status" value="1"/>
</dbReference>